<dbReference type="EMBL" id="JAEDAK010000001">
    <property type="protein sequence ID" value="MBH9575456.1"/>
    <property type="molecule type" value="Genomic_DNA"/>
</dbReference>
<keyword evidence="1" id="KW-0560">Oxidoreductase</keyword>
<dbReference type="GO" id="GO:0016616">
    <property type="term" value="F:oxidoreductase activity, acting on the CH-OH group of donors, NAD or NADP as acceptor"/>
    <property type="evidence" value="ECO:0007669"/>
    <property type="project" value="TreeGrafter"/>
</dbReference>
<dbReference type="PANTHER" id="PTHR10366">
    <property type="entry name" value="NAD DEPENDENT EPIMERASE/DEHYDRATASE"/>
    <property type="match status" value="1"/>
</dbReference>
<gene>
    <name evidence="4" type="ORF">I7X39_00930</name>
</gene>
<feature type="domain" description="NAD-dependent epimerase/dehydratase" evidence="3">
    <location>
        <begin position="3"/>
        <end position="228"/>
    </location>
</feature>
<accession>A0A931IZ80</accession>
<dbReference type="InterPro" id="IPR036291">
    <property type="entry name" value="NAD(P)-bd_dom_sf"/>
</dbReference>
<dbReference type="Pfam" id="PF01370">
    <property type="entry name" value="Epimerase"/>
    <property type="match status" value="1"/>
</dbReference>
<sequence>MHALVTGGNGHLGINLVDELLAHGHRVRASVRALADGAKTAPLRALGAVELCQADVREPAAMRAALQGVDQLFHVAAVYSITQRGREAEMLDTALRGTETVLRAAAEAGVKRVVMTSSVVTLPLTEPGAAPVTEADWNPDLRVPYFRAKCESEQLAWRLAQELGLQLATILPAGIIGPGFAQSTPTIDLIQACRKGAFRLGAPQGNFGFVDARDVATAHRLAAERGAGGRFIVAYEPAPSFAELVRALGRVDARIKAPLMELPRLAAPLLPWVDRLNHHLLGCPRIATPEVIATSVSGRIFNFSSQRARQQLGWAPRVPFEQSLRETLETLKAQTG</sequence>
<evidence type="ECO:0000256" key="1">
    <source>
        <dbReference type="ARBA" id="ARBA00023002"/>
    </source>
</evidence>
<dbReference type="Proteomes" id="UP000613266">
    <property type="component" value="Unassembled WGS sequence"/>
</dbReference>
<dbReference type="InterPro" id="IPR001509">
    <property type="entry name" value="Epimerase_deHydtase"/>
</dbReference>
<keyword evidence="5" id="KW-1185">Reference proteome</keyword>
<protein>
    <submittedName>
        <fullName evidence="4">NAD-dependent epimerase/dehydratase family protein</fullName>
    </submittedName>
</protein>
<evidence type="ECO:0000259" key="3">
    <source>
        <dbReference type="Pfam" id="PF01370"/>
    </source>
</evidence>
<dbReference type="SUPFAM" id="SSF51735">
    <property type="entry name" value="NAD(P)-binding Rossmann-fold domains"/>
    <property type="match status" value="1"/>
</dbReference>
<comment type="caution">
    <text evidence="4">The sequence shown here is derived from an EMBL/GenBank/DDBJ whole genome shotgun (WGS) entry which is preliminary data.</text>
</comment>
<dbReference type="PANTHER" id="PTHR10366:SF564">
    <property type="entry name" value="STEROL-4-ALPHA-CARBOXYLATE 3-DEHYDROGENASE, DECARBOXYLATING"/>
    <property type="match status" value="1"/>
</dbReference>
<evidence type="ECO:0000313" key="4">
    <source>
        <dbReference type="EMBL" id="MBH9575456.1"/>
    </source>
</evidence>
<organism evidence="4 5">
    <name type="scientific">Inhella proteolytica</name>
    <dbReference type="NCBI Taxonomy" id="2795029"/>
    <lineage>
        <taxon>Bacteria</taxon>
        <taxon>Pseudomonadati</taxon>
        <taxon>Pseudomonadota</taxon>
        <taxon>Betaproteobacteria</taxon>
        <taxon>Burkholderiales</taxon>
        <taxon>Sphaerotilaceae</taxon>
        <taxon>Inhella</taxon>
    </lineage>
</organism>
<evidence type="ECO:0000256" key="2">
    <source>
        <dbReference type="ARBA" id="ARBA00023445"/>
    </source>
</evidence>
<comment type="similarity">
    <text evidence="2">Belongs to the NAD(P)-dependent epimerase/dehydratase family. Dihydroflavonol-4-reductase subfamily.</text>
</comment>
<dbReference type="InterPro" id="IPR050425">
    <property type="entry name" value="NAD(P)_dehydrat-like"/>
</dbReference>
<dbReference type="AlphaFoldDB" id="A0A931IZ80"/>
<evidence type="ECO:0000313" key="5">
    <source>
        <dbReference type="Proteomes" id="UP000613266"/>
    </source>
</evidence>
<dbReference type="RefSeq" id="WP_198109075.1">
    <property type="nucleotide sequence ID" value="NZ_JAEDAK010000001.1"/>
</dbReference>
<name>A0A931IZ80_9BURK</name>
<dbReference type="Gene3D" id="3.40.50.720">
    <property type="entry name" value="NAD(P)-binding Rossmann-like Domain"/>
    <property type="match status" value="1"/>
</dbReference>
<proteinExistence type="inferred from homology"/>
<reference evidence="4" key="1">
    <citation type="submission" date="2020-12" db="EMBL/GenBank/DDBJ databases">
        <title>The genome sequence of Inhella sp. 1Y17.</title>
        <authorList>
            <person name="Liu Y."/>
        </authorList>
    </citation>
    <scope>NUCLEOTIDE SEQUENCE</scope>
    <source>
        <strain evidence="4">1Y17</strain>
    </source>
</reference>